<reference evidence="1" key="1">
    <citation type="submission" date="2020-10" db="EMBL/GenBank/DDBJ databases">
        <title>Taxonomic study of unclassified bacteria belonging to the class Ktedonobacteria.</title>
        <authorList>
            <person name="Yabe S."/>
            <person name="Wang C.M."/>
            <person name="Zheng Y."/>
            <person name="Sakai Y."/>
            <person name="Cavaletti L."/>
            <person name="Monciardini P."/>
            <person name="Donadio S."/>
        </authorList>
    </citation>
    <scope>NUCLEOTIDE SEQUENCE</scope>
    <source>
        <strain evidence="1">SOSP1-1</strain>
    </source>
</reference>
<comment type="caution">
    <text evidence="1">The sequence shown here is derived from an EMBL/GenBank/DDBJ whole genome shotgun (WGS) entry which is preliminary data.</text>
</comment>
<dbReference type="RefSeq" id="WP_220195144.1">
    <property type="nucleotide sequence ID" value="NZ_BNJF01000002.1"/>
</dbReference>
<evidence type="ECO:0008006" key="3">
    <source>
        <dbReference type="Google" id="ProtNLM"/>
    </source>
</evidence>
<dbReference type="Proteomes" id="UP000612362">
    <property type="component" value="Unassembled WGS sequence"/>
</dbReference>
<gene>
    <name evidence="1" type="ORF">KSX_38730</name>
</gene>
<dbReference type="AlphaFoldDB" id="A0A8J3MUS4"/>
<protein>
    <recommendedName>
        <fullName evidence="3">Erythromycin esterase</fullName>
    </recommendedName>
</protein>
<dbReference type="Gene3D" id="3.40.1660.10">
    <property type="entry name" value="EreA-like (biosynthetic domain)"/>
    <property type="match status" value="1"/>
</dbReference>
<dbReference type="SUPFAM" id="SSF159501">
    <property type="entry name" value="EreA/ChaN-like"/>
    <property type="match status" value="1"/>
</dbReference>
<accession>A0A8J3MUS4</accession>
<dbReference type="Gene3D" id="3.30.1870.10">
    <property type="entry name" value="EreA-like, domain 2"/>
    <property type="match status" value="1"/>
</dbReference>
<name>A0A8J3MUS4_9CHLR</name>
<evidence type="ECO:0000313" key="1">
    <source>
        <dbReference type="EMBL" id="GHO45710.1"/>
    </source>
</evidence>
<keyword evidence="2" id="KW-1185">Reference proteome</keyword>
<dbReference type="EMBL" id="BNJF01000002">
    <property type="protein sequence ID" value="GHO45710.1"/>
    <property type="molecule type" value="Genomic_DNA"/>
</dbReference>
<sequence>MTYAAGVFATLDDWIAAEAIPCSLDARPDFKAAVDKVISTLDDEVVLLGFGEALHGGEELLALRNQLFQRLVEAHGYSAIAIESSFPRGPSSTTMCLVAVRFPMKRCRRLDLATGLEHLKRIENLSSG</sequence>
<proteinExistence type="predicted"/>
<evidence type="ECO:0000313" key="2">
    <source>
        <dbReference type="Proteomes" id="UP000612362"/>
    </source>
</evidence>
<organism evidence="1 2">
    <name type="scientific">Ktedonospora formicarum</name>
    <dbReference type="NCBI Taxonomy" id="2778364"/>
    <lineage>
        <taxon>Bacteria</taxon>
        <taxon>Bacillati</taxon>
        <taxon>Chloroflexota</taxon>
        <taxon>Ktedonobacteria</taxon>
        <taxon>Ktedonobacterales</taxon>
        <taxon>Ktedonobacteraceae</taxon>
        <taxon>Ktedonospora</taxon>
    </lineage>
</organism>